<feature type="transmembrane region" description="Helical" evidence="5">
    <location>
        <begin position="12"/>
        <end position="31"/>
    </location>
</feature>
<dbReference type="AlphaFoldDB" id="A0AAW1J3J9"/>
<gene>
    <name evidence="6" type="ORF">RND81_08G026500</name>
</gene>
<dbReference type="InterPro" id="IPR001087">
    <property type="entry name" value="GDSL"/>
</dbReference>
<evidence type="ECO:0000256" key="1">
    <source>
        <dbReference type="ARBA" id="ARBA00008668"/>
    </source>
</evidence>
<keyword evidence="4" id="KW-0325">Glycoprotein</keyword>
<dbReference type="Gene3D" id="3.40.50.1110">
    <property type="entry name" value="SGNH hydrolase"/>
    <property type="match status" value="1"/>
</dbReference>
<reference evidence="6" key="1">
    <citation type="submission" date="2024-03" db="EMBL/GenBank/DDBJ databases">
        <title>WGS assembly of Saponaria officinalis var. Norfolk2.</title>
        <authorList>
            <person name="Jenkins J."/>
            <person name="Shu S."/>
            <person name="Grimwood J."/>
            <person name="Barry K."/>
            <person name="Goodstein D."/>
            <person name="Schmutz J."/>
            <person name="Leebens-Mack J."/>
            <person name="Osbourn A."/>
        </authorList>
    </citation>
    <scope>NUCLEOTIDE SEQUENCE [LARGE SCALE GENOMIC DNA]</scope>
    <source>
        <strain evidence="6">JIC</strain>
    </source>
</reference>
<organism evidence="6 7">
    <name type="scientific">Saponaria officinalis</name>
    <name type="common">Common soapwort</name>
    <name type="synonym">Lychnis saponaria</name>
    <dbReference type="NCBI Taxonomy" id="3572"/>
    <lineage>
        <taxon>Eukaryota</taxon>
        <taxon>Viridiplantae</taxon>
        <taxon>Streptophyta</taxon>
        <taxon>Embryophyta</taxon>
        <taxon>Tracheophyta</taxon>
        <taxon>Spermatophyta</taxon>
        <taxon>Magnoliopsida</taxon>
        <taxon>eudicotyledons</taxon>
        <taxon>Gunneridae</taxon>
        <taxon>Pentapetalae</taxon>
        <taxon>Caryophyllales</taxon>
        <taxon>Caryophyllaceae</taxon>
        <taxon>Caryophylleae</taxon>
        <taxon>Saponaria</taxon>
    </lineage>
</organism>
<dbReference type="Pfam" id="PF00657">
    <property type="entry name" value="Lipase_GDSL"/>
    <property type="match status" value="1"/>
</dbReference>
<name>A0AAW1J3J9_SAPOF</name>
<comment type="caution">
    <text evidence="6">The sequence shown here is derived from an EMBL/GenBank/DDBJ whole genome shotgun (WGS) entry which is preliminary data.</text>
</comment>
<dbReference type="Proteomes" id="UP001443914">
    <property type="component" value="Unassembled WGS sequence"/>
</dbReference>
<keyword evidence="7" id="KW-1185">Reference proteome</keyword>
<keyword evidence="5" id="KW-0812">Transmembrane</keyword>
<evidence type="ECO:0000256" key="5">
    <source>
        <dbReference type="SAM" id="Phobius"/>
    </source>
</evidence>
<protein>
    <submittedName>
        <fullName evidence="6">Uncharacterized protein</fullName>
    </submittedName>
</protein>
<dbReference type="PANTHER" id="PTHR22835:SF517">
    <property type="entry name" value="GDSL-LIKE LIPASE_ACYLHYDROLASE FAMILY PROTEIN, EXPRESSED"/>
    <property type="match status" value="1"/>
</dbReference>
<dbReference type="InterPro" id="IPR035669">
    <property type="entry name" value="SGNH_plant_lipase-like"/>
</dbReference>
<evidence type="ECO:0000256" key="2">
    <source>
        <dbReference type="ARBA" id="ARBA00022729"/>
    </source>
</evidence>
<dbReference type="EMBL" id="JBDFQZ010000008">
    <property type="protein sequence ID" value="KAK9697276.1"/>
    <property type="molecule type" value="Genomic_DNA"/>
</dbReference>
<keyword evidence="3" id="KW-0378">Hydrolase</keyword>
<evidence type="ECO:0000313" key="7">
    <source>
        <dbReference type="Proteomes" id="UP001443914"/>
    </source>
</evidence>
<evidence type="ECO:0000313" key="6">
    <source>
        <dbReference type="EMBL" id="KAK9697276.1"/>
    </source>
</evidence>
<keyword evidence="5" id="KW-1133">Transmembrane helix</keyword>
<evidence type="ECO:0000256" key="4">
    <source>
        <dbReference type="ARBA" id="ARBA00023180"/>
    </source>
</evidence>
<keyword evidence="2" id="KW-0732">Signal</keyword>
<dbReference type="SUPFAM" id="SSF52266">
    <property type="entry name" value="SGNH hydrolase"/>
    <property type="match status" value="1"/>
</dbReference>
<dbReference type="PANTHER" id="PTHR22835">
    <property type="entry name" value="ZINC FINGER FYVE DOMAIN CONTAINING PROTEIN"/>
    <property type="match status" value="1"/>
</dbReference>
<proteinExistence type="inferred from homology"/>
<sequence>MAAHPNTNTYSSYIAAVVICCFAALCLSYDINADNPIKLVSDGVRDFESTSFSIIDHFLDHLSFPLLFSPPIEAIYQFGDSISDTGNYAHDQPESNYNQFPYGETYFHRPAGRCSDGLLMVDYFAKFLKLPLLDAYLNTHGNFSHGVNFAVAGVAALSDTILSEKYNVISTTTNHSLSEQLGWFKSHLSFVCSNSSDCRKEVAKGLFLMGEIGGNDYNFAFFQGKPISVAYKMVPEVVQTIKKAVEEIISLGATRVIVPGNFPIGCMTVFLALFKSNDTSMYDDHKCLKHLNRFAKFHNDKLQKAIRELRKDHPNAAIVYADYYTAFNEVLQHPTYYGFEKNVIQRACCGVGDNEYNFNLRRLCGKKGVIACQNPQQHISWDGIHPTQHAYHVMAKWLMRHFLFDISNVT</sequence>
<dbReference type="InterPro" id="IPR036514">
    <property type="entry name" value="SGNH_hydro_sf"/>
</dbReference>
<evidence type="ECO:0000256" key="3">
    <source>
        <dbReference type="ARBA" id="ARBA00022801"/>
    </source>
</evidence>
<dbReference type="CDD" id="cd01837">
    <property type="entry name" value="SGNH_plant_lipase_like"/>
    <property type="match status" value="1"/>
</dbReference>
<keyword evidence="5" id="KW-0472">Membrane</keyword>
<dbReference type="GO" id="GO:0016788">
    <property type="term" value="F:hydrolase activity, acting on ester bonds"/>
    <property type="evidence" value="ECO:0007669"/>
    <property type="project" value="InterPro"/>
</dbReference>
<accession>A0AAW1J3J9</accession>
<comment type="similarity">
    <text evidence="1">Belongs to the 'GDSL' lipolytic enzyme family.</text>
</comment>